<evidence type="ECO:0000259" key="5">
    <source>
        <dbReference type="PROSITE" id="PS50977"/>
    </source>
</evidence>
<evidence type="ECO:0000256" key="1">
    <source>
        <dbReference type="ARBA" id="ARBA00023015"/>
    </source>
</evidence>
<dbReference type="Pfam" id="PF00440">
    <property type="entry name" value="TetR_N"/>
    <property type="match status" value="1"/>
</dbReference>
<dbReference type="SUPFAM" id="SSF46689">
    <property type="entry name" value="Homeodomain-like"/>
    <property type="match status" value="1"/>
</dbReference>
<proteinExistence type="predicted"/>
<evidence type="ECO:0000256" key="3">
    <source>
        <dbReference type="ARBA" id="ARBA00023163"/>
    </source>
</evidence>
<name>A0A2V5LS89_9MICC</name>
<feature type="domain" description="HTH tetR-type" evidence="5">
    <location>
        <begin position="4"/>
        <end position="64"/>
    </location>
</feature>
<keyword evidence="3" id="KW-0804">Transcription</keyword>
<dbReference type="GO" id="GO:0000976">
    <property type="term" value="F:transcription cis-regulatory region binding"/>
    <property type="evidence" value="ECO:0007669"/>
    <property type="project" value="TreeGrafter"/>
</dbReference>
<organism evidence="6 7">
    <name type="scientific">Arthrobacter livingstonensis</name>
    <dbReference type="NCBI Taxonomy" id="670078"/>
    <lineage>
        <taxon>Bacteria</taxon>
        <taxon>Bacillati</taxon>
        <taxon>Actinomycetota</taxon>
        <taxon>Actinomycetes</taxon>
        <taxon>Micrococcales</taxon>
        <taxon>Micrococcaceae</taxon>
        <taxon>Arthrobacter</taxon>
    </lineage>
</organism>
<comment type="caution">
    <text evidence="6">The sequence shown here is derived from an EMBL/GenBank/DDBJ whole genome shotgun (WGS) entry which is preliminary data.</text>
</comment>
<dbReference type="GO" id="GO:0003700">
    <property type="term" value="F:DNA-binding transcription factor activity"/>
    <property type="evidence" value="ECO:0007669"/>
    <property type="project" value="TreeGrafter"/>
</dbReference>
<dbReference type="InterPro" id="IPR050109">
    <property type="entry name" value="HTH-type_TetR-like_transc_reg"/>
</dbReference>
<dbReference type="AlphaFoldDB" id="A0A2V5LS89"/>
<keyword evidence="2 4" id="KW-0238">DNA-binding</keyword>
<keyword evidence="1" id="KW-0805">Transcription regulation</keyword>
<evidence type="ECO:0000313" key="6">
    <source>
        <dbReference type="EMBL" id="PYI65857.1"/>
    </source>
</evidence>
<dbReference type="OrthoDB" id="4867607at2"/>
<feature type="DNA-binding region" description="H-T-H motif" evidence="4">
    <location>
        <begin position="27"/>
        <end position="46"/>
    </location>
</feature>
<gene>
    <name evidence="6" type="ORF">CVV68_16670</name>
</gene>
<dbReference type="Proteomes" id="UP000247832">
    <property type="component" value="Unassembled WGS sequence"/>
</dbReference>
<keyword evidence="7" id="KW-1185">Reference proteome</keyword>
<dbReference type="EMBL" id="QJVD01000020">
    <property type="protein sequence ID" value="PYI65857.1"/>
    <property type="molecule type" value="Genomic_DNA"/>
</dbReference>
<dbReference type="InterPro" id="IPR041678">
    <property type="entry name" value="TetR_C_16"/>
</dbReference>
<dbReference type="PANTHER" id="PTHR30055:SF234">
    <property type="entry name" value="HTH-TYPE TRANSCRIPTIONAL REGULATOR BETI"/>
    <property type="match status" value="1"/>
</dbReference>
<dbReference type="PANTHER" id="PTHR30055">
    <property type="entry name" value="HTH-TYPE TRANSCRIPTIONAL REGULATOR RUTR"/>
    <property type="match status" value="1"/>
</dbReference>
<sequence length="183" mass="19820">MGRPSTREAIIEAARLLFGERGYSAVTVKDVAVLAGYSPAMVMKVMGTKAKLYVAAVPDVPHSDVLAGDGEPVGFALVRRILHRRREGESEPWSMVALLVRDSPDHGAAQAELRDRYVNWIAGQIGDTSPARQKSQLVVCVVMGLGAGIRVLGLLERDEMNDADLIRQYGALVQSVIDDPALR</sequence>
<dbReference type="Gene3D" id="1.10.357.10">
    <property type="entry name" value="Tetracycline Repressor, domain 2"/>
    <property type="match status" value="1"/>
</dbReference>
<dbReference type="RefSeq" id="WP_110502133.1">
    <property type="nucleotide sequence ID" value="NZ_QJVD01000020.1"/>
</dbReference>
<dbReference type="SUPFAM" id="SSF48498">
    <property type="entry name" value="Tetracyclin repressor-like, C-terminal domain"/>
    <property type="match status" value="1"/>
</dbReference>
<evidence type="ECO:0000256" key="2">
    <source>
        <dbReference type="ARBA" id="ARBA00023125"/>
    </source>
</evidence>
<reference evidence="6 7" key="1">
    <citation type="submission" date="2018-05" db="EMBL/GenBank/DDBJ databases">
        <title>Genetic diversity of glacier-inhabiting Cryobacterium bacteria in China and description of Cryobacterium mengkeensis sp. nov. and Arthrobacter glacialis sp. nov.</title>
        <authorList>
            <person name="Liu Q."/>
            <person name="Xin Y.-H."/>
        </authorList>
    </citation>
    <scope>NUCLEOTIDE SEQUENCE [LARGE SCALE GENOMIC DNA]</scope>
    <source>
        <strain evidence="6 7">LI2</strain>
    </source>
</reference>
<dbReference type="Pfam" id="PF17920">
    <property type="entry name" value="TetR_C_16"/>
    <property type="match status" value="1"/>
</dbReference>
<protein>
    <submittedName>
        <fullName evidence="6">TetR/AcrR family transcriptional regulator</fullName>
    </submittedName>
</protein>
<dbReference type="InterPro" id="IPR036271">
    <property type="entry name" value="Tet_transcr_reg_TetR-rel_C_sf"/>
</dbReference>
<dbReference type="InterPro" id="IPR009057">
    <property type="entry name" value="Homeodomain-like_sf"/>
</dbReference>
<dbReference type="PROSITE" id="PS50977">
    <property type="entry name" value="HTH_TETR_2"/>
    <property type="match status" value="1"/>
</dbReference>
<evidence type="ECO:0000256" key="4">
    <source>
        <dbReference type="PROSITE-ProRule" id="PRU00335"/>
    </source>
</evidence>
<dbReference type="InterPro" id="IPR001647">
    <property type="entry name" value="HTH_TetR"/>
</dbReference>
<accession>A0A2V5LS89</accession>
<evidence type="ECO:0000313" key="7">
    <source>
        <dbReference type="Proteomes" id="UP000247832"/>
    </source>
</evidence>